<keyword evidence="1" id="KW-0175">Coiled coil</keyword>
<evidence type="ECO:0008006" key="4">
    <source>
        <dbReference type="Google" id="ProtNLM"/>
    </source>
</evidence>
<dbReference type="OrthoDB" id="3381842at2"/>
<sequence length="186" mass="20037">MTDDRTRYSERVTIDTPDVPVAPHVSPFVNYDRIEMDNVQRARVPSGLVPGEGGAGAETEWDAGSLDKAIEWLEEHADFLNKQSYKMVEIKDLMGGDAAGALGGAAGGAKSPLGTFDRATDLAAKHAGLYRSTETGLRQLADDLYKAANALREVKENYETAERANAMSAAEMERAFQTASSNSGDH</sequence>
<keyword evidence="3" id="KW-1185">Reference proteome</keyword>
<evidence type="ECO:0000313" key="2">
    <source>
        <dbReference type="EMBL" id="PZF93421.1"/>
    </source>
</evidence>
<dbReference type="RefSeq" id="WP_111135854.1">
    <property type="nucleotide sequence ID" value="NZ_POUB01000158.1"/>
</dbReference>
<dbReference type="Proteomes" id="UP000248749">
    <property type="component" value="Unassembled WGS sequence"/>
</dbReference>
<gene>
    <name evidence="2" type="ORF">C1I99_20535</name>
</gene>
<dbReference type="AlphaFoldDB" id="A0A2W2C1Q7"/>
<evidence type="ECO:0000256" key="1">
    <source>
        <dbReference type="SAM" id="Coils"/>
    </source>
</evidence>
<reference evidence="2 3" key="1">
    <citation type="submission" date="2018-01" db="EMBL/GenBank/DDBJ databases">
        <title>Draft genome sequence of Salinispora sp. 13K206.</title>
        <authorList>
            <person name="Sahin N."/>
            <person name="Saygin H."/>
            <person name="Ay H."/>
        </authorList>
    </citation>
    <scope>NUCLEOTIDE SEQUENCE [LARGE SCALE GENOMIC DNA]</scope>
    <source>
        <strain evidence="2 3">13K206</strain>
    </source>
</reference>
<name>A0A2W2C1Q7_9ACTN</name>
<proteinExistence type="predicted"/>
<protein>
    <recommendedName>
        <fullName evidence="4">PE domain-containing protein</fullName>
    </recommendedName>
</protein>
<evidence type="ECO:0000313" key="3">
    <source>
        <dbReference type="Proteomes" id="UP000248749"/>
    </source>
</evidence>
<feature type="coiled-coil region" evidence="1">
    <location>
        <begin position="137"/>
        <end position="171"/>
    </location>
</feature>
<organism evidence="2 3">
    <name type="scientific">Micromonospora deserti</name>
    <dbReference type="NCBI Taxonomy" id="2070366"/>
    <lineage>
        <taxon>Bacteria</taxon>
        <taxon>Bacillati</taxon>
        <taxon>Actinomycetota</taxon>
        <taxon>Actinomycetes</taxon>
        <taxon>Micromonosporales</taxon>
        <taxon>Micromonosporaceae</taxon>
        <taxon>Micromonospora</taxon>
    </lineage>
</organism>
<comment type="caution">
    <text evidence="2">The sequence shown here is derived from an EMBL/GenBank/DDBJ whole genome shotgun (WGS) entry which is preliminary data.</text>
</comment>
<dbReference type="EMBL" id="POUB01000158">
    <property type="protein sequence ID" value="PZF93421.1"/>
    <property type="molecule type" value="Genomic_DNA"/>
</dbReference>
<accession>A0A2W2C1Q7</accession>